<evidence type="ECO:0000259" key="4">
    <source>
        <dbReference type="PROSITE" id="PS51263"/>
    </source>
</evidence>
<evidence type="ECO:0000259" key="3">
    <source>
        <dbReference type="PROSITE" id="PS51253"/>
    </source>
</evidence>
<dbReference type="SMART" id="SM00674">
    <property type="entry name" value="CENPB"/>
    <property type="match status" value="1"/>
</dbReference>
<dbReference type="SUPFAM" id="SSF46689">
    <property type="entry name" value="Homeodomain-like"/>
    <property type="match status" value="1"/>
</dbReference>
<feature type="domain" description="ADF-H" evidence="4">
    <location>
        <begin position="1"/>
        <end position="60"/>
    </location>
</feature>
<protein>
    <recommendedName>
        <fullName evidence="7">HTH CENPB-type domain-containing protein</fullName>
    </recommendedName>
</protein>
<dbReference type="PROSITE" id="PS51263">
    <property type="entry name" value="ADF_H"/>
    <property type="match status" value="1"/>
</dbReference>
<evidence type="ECO:0000256" key="2">
    <source>
        <dbReference type="ARBA" id="ARBA00023125"/>
    </source>
</evidence>
<dbReference type="Proteomes" id="UP000475862">
    <property type="component" value="Unassembled WGS sequence"/>
</dbReference>
<dbReference type="GO" id="GO:0003677">
    <property type="term" value="F:DNA binding"/>
    <property type="evidence" value="ECO:0007669"/>
    <property type="project" value="UniProtKB-KW"/>
</dbReference>
<dbReference type="InterPro" id="IPR006600">
    <property type="entry name" value="HTH_CenpB_DNA-bd_dom"/>
</dbReference>
<dbReference type="InterPro" id="IPR004875">
    <property type="entry name" value="DDE_SF_endonuclease_dom"/>
</dbReference>
<dbReference type="Gene3D" id="1.10.10.60">
    <property type="entry name" value="Homeodomain-like"/>
    <property type="match status" value="1"/>
</dbReference>
<evidence type="ECO:0008006" key="7">
    <source>
        <dbReference type="Google" id="ProtNLM"/>
    </source>
</evidence>
<dbReference type="Gene3D" id="3.30.420.10">
    <property type="entry name" value="Ribonuclease H-like superfamily/Ribonuclease H"/>
    <property type="match status" value="1"/>
</dbReference>
<name>A0A6G0SWL5_APHGL</name>
<dbReference type="EMBL" id="VYZN01000662">
    <property type="protein sequence ID" value="KAE9522766.1"/>
    <property type="molecule type" value="Genomic_DNA"/>
</dbReference>
<dbReference type="PROSITE" id="PS51253">
    <property type="entry name" value="HTH_CENPB"/>
    <property type="match status" value="1"/>
</dbReference>
<evidence type="ECO:0000313" key="6">
    <source>
        <dbReference type="Proteomes" id="UP000475862"/>
    </source>
</evidence>
<reference evidence="5 6" key="1">
    <citation type="submission" date="2019-08" db="EMBL/GenBank/DDBJ databases">
        <title>The genome of the soybean aphid Biotype 1, its phylome, world population structure and adaptation to the North American continent.</title>
        <authorList>
            <person name="Giordano R."/>
            <person name="Donthu R.K."/>
            <person name="Hernandez A.G."/>
            <person name="Wright C.L."/>
            <person name="Zimin A.V."/>
        </authorList>
    </citation>
    <scope>NUCLEOTIDE SEQUENCE [LARGE SCALE GENOMIC DNA]</scope>
    <source>
        <tissue evidence="5">Whole aphids</tissue>
    </source>
</reference>
<dbReference type="PANTHER" id="PTHR19303">
    <property type="entry name" value="TRANSPOSON"/>
    <property type="match status" value="1"/>
</dbReference>
<proteinExistence type="predicted"/>
<dbReference type="GO" id="GO:0005634">
    <property type="term" value="C:nucleus"/>
    <property type="evidence" value="ECO:0007669"/>
    <property type="project" value="UniProtKB-SubCell"/>
</dbReference>
<comment type="subcellular location">
    <subcellularLocation>
        <location evidence="1">Nucleus</location>
    </subcellularLocation>
</comment>
<dbReference type="InterPro" id="IPR050863">
    <property type="entry name" value="CenT-Element_Derived"/>
</dbReference>
<dbReference type="PANTHER" id="PTHR19303:SF74">
    <property type="entry name" value="POGO TRANSPOSABLE ELEMENT WITH KRAB DOMAIN"/>
    <property type="match status" value="1"/>
</dbReference>
<sequence>MYLAWIGKKNITPQTKRKLFQYSPTKLKQTLNAIRSGSLNVLQATKHYNVPRSNLRNKLRGKSEDDSHHVGPKSVLVEKNLVDWIFGVAKIGFPINKNILIDTVQKLVSLATDVNTPFINGRPSRRWFEGFMRRHPDVSQKQSDKRPNNRGKIRGWFKKTEELLEENIDVLQDPTRVFNMDETLFYLYPKGYLVLAEKGIHVYNTSAKSDKENITTLITVSAAGVIAPPLTVYKYSSIAPSYWGLGKTDSGWMTGEAFHEYFTSVFHPYLVSSKIKLPVIVFLDGHSSHLTMHLGKFCKENQIVLVCLFPNTTHILQPLDVSVFAPLKAKWKSTVRQRRVDNDGKEICKQVVPTVLLTILNNSNFTNSIKSGFRVCGLFPWNADNVDYTKCTLKECPTKTSTQQSESTNLVYLKNFEKYIEPDLHEFYLTKDRNTNWKGSMTASELYDVWNKMLFDQNQNILQPSINCEANELQTINTPNDSTSKLQTIASNNISPQSNYINTNINSNISTPSSSNKSFEDVMADVIKWPEPVLNNTRKYCRVKLPTVVTSQMWLDIKSAQDEEKNKKISSGSDTDLGKDEITNELKNNNIYDDYDLEELYKIGDLVIEQYEGEYFPGVVNDTNLTSALLSVMTMSGSGWK</sequence>
<dbReference type="Pfam" id="PF03184">
    <property type="entry name" value="DDE_1"/>
    <property type="match status" value="1"/>
</dbReference>
<keyword evidence="6" id="KW-1185">Reference proteome</keyword>
<dbReference type="AlphaFoldDB" id="A0A6G0SWL5"/>
<dbReference type="OrthoDB" id="6626399at2759"/>
<dbReference type="InterPro" id="IPR036397">
    <property type="entry name" value="RNaseH_sf"/>
</dbReference>
<evidence type="ECO:0000256" key="1">
    <source>
        <dbReference type="ARBA" id="ARBA00004123"/>
    </source>
</evidence>
<comment type="caution">
    <text evidence="5">The sequence shown here is derived from an EMBL/GenBank/DDBJ whole genome shotgun (WGS) entry which is preliminary data.</text>
</comment>
<gene>
    <name evidence="5" type="ORF">AGLY_016807</name>
</gene>
<dbReference type="Pfam" id="PF03221">
    <property type="entry name" value="HTH_Tnp_Tc5"/>
    <property type="match status" value="1"/>
</dbReference>
<dbReference type="GO" id="GO:0003779">
    <property type="term" value="F:actin binding"/>
    <property type="evidence" value="ECO:0007669"/>
    <property type="project" value="InterPro"/>
</dbReference>
<evidence type="ECO:0000313" key="5">
    <source>
        <dbReference type="EMBL" id="KAE9522766.1"/>
    </source>
</evidence>
<dbReference type="InterPro" id="IPR009057">
    <property type="entry name" value="Homeodomain-like_sf"/>
</dbReference>
<feature type="domain" description="HTH CENPB-type" evidence="3">
    <location>
        <begin position="65"/>
        <end position="141"/>
    </location>
</feature>
<keyword evidence="2" id="KW-0238">DNA-binding</keyword>
<accession>A0A6G0SWL5</accession>
<organism evidence="5 6">
    <name type="scientific">Aphis glycines</name>
    <name type="common">Soybean aphid</name>
    <dbReference type="NCBI Taxonomy" id="307491"/>
    <lineage>
        <taxon>Eukaryota</taxon>
        <taxon>Metazoa</taxon>
        <taxon>Ecdysozoa</taxon>
        <taxon>Arthropoda</taxon>
        <taxon>Hexapoda</taxon>
        <taxon>Insecta</taxon>
        <taxon>Pterygota</taxon>
        <taxon>Neoptera</taxon>
        <taxon>Paraneoptera</taxon>
        <taxon>Hemiptera</taxon>
        <taxon>Sternorrhyncha</taxon>
        <taxon>Aphidomorpha</taxon>
        <taxon>Aphidoidea</taxon>
        <taxon>Aphididae</taxon>
        <taxon>Aphidini</taxon>
        <taxon>Aphis</taxon>
        <taxon>Aphis</taxon>
    </lineage>
</organism>
<dbReference type="InterPro" id="IPR002108">
    <property type="entry name" value="ADF-H"/>
</dbReference>